<dbReference type="GeneID" id="98002259"/>
<keyword evidence="1" id="KW-1133">Transmembrane helix</keyword>
<dbReference type="PROSITE" id="PS51257">
    <property type="entry name" value="PROKAR_LIPOPROTEIN"/>
    <property type="match status" value="1"/>
</dbReference>
<keyword evidence="1" id="KW-0472">Membrane</keyword>
<gene>
    <name evidence="2" type="ORF">COLSTE_02177</name>
</gene>
<evidence type="ECO:0000313" key="3">
    <source>
        <dbReference type="Proteomes" id="UP000003560"/>
    </source>
</evidence>
<evidence type="ECO:0000256" key="1">
    <source>
        <dbReference type="SAM" id="Phobius"/>
    </source>
</evidence>
<reference evidence="2 3" key="1">
    <citation type="submission" date="2008-10" db="EMBL/GenBank/DDBJ databases">
        <title>Draft genome sequence of Collinsella stercoris (DSM 13279).</title>
        <authorList>
            <person name="Sudarsanam P."/>
            <person name="Ley R."/>
            <person name="Guruge J."/>
            <person name="Turnbaugh P.J."/>
            <person name="Mahowald M."/>
            <person name="Liep D."/>
            <person name="Gordon J."/>
        </authorList>
    </citation>
    <scope>NUCLEOTIDE SEQUENCE [LARGE SCALE GENOMIC DNA]</scope>
    <source>
        <strain evidence="2 3">DSM 13279</strain>
    </source>
</reference>
<dbReference type="Proteomes" id="UP000003560">
    <property type="component" value="Unassembled WGS sequence"/>
</dbReference>
<organism evidence="2 3">
    <name type="scientific">Collinsella stercoris DSM 13279</name>
    <dbReference type="NCBI Taxonomy" id="445975"/>
    <lineage>
        <taxon>Bacteria</taxon>
        <taxon>Bacillati</taxon>
        <taxon>Actinomycetota</taxon>
        <taxon>Coriobacteriia</taxon>
        <taxon>Coriobacteriales</taxon>
        <taxon>Coriobacteriaceae</taxon>
        <taxon>Collinsella</taxon>
    </lineage>
</organism>
<dbReference type="HOGENOM" id="CLU_2971646_0_0_11"/>
<sequence>MDNDVKQGVISCSLICAASIFVIAACISVGIFFGVGFGFALFMLLFTIRLVSAFKKAQ</sequence>
<reference evidence="2 3" key="2">
    <citation type="submission" date="2008-10" db="EMBL/GenBank/DDBJ databases">
        <authorList>
            <person name="Fulton L."/>
            <person name="Clifton S."/>
            <person name="Fulton B."/>
            <person name="Xu J."/>
            <person name="Minx P."/>
            <person name="Pepin K.H."/>
            <person name="Johnson M."/>
            <person name="Thiruvilangam P."/>
            <person name="Bhonagiri V."/>
            <person name="Nash W.E."/>
            <person name="Mardis E.R."/>
            <person name="Wilson R.K."/>
        </authorList>
    </citation>
    <scope>NUCLEOTIDE SEQUENCE [LARGE SCALE GENOMIC DNA]</scope>
    <source>
        <strain evidence="2 3">DSM 13279</strain>
    </source>
</reference>
<dbReference type="EMBL" id="ABXJ01000128">
    <property type="protein sequence ID" value="EEA89635.1"/>
    <property type="molecule type" value="Genomic_DNA"/>
</dbReference>
<feature type="transmembrane region" description="Helical" evidence="1">
    <location>
        <begin position="20"/>
        <end position="46"/>
    </location>
</feature>
<dbReference type="STRING" id="445975.COLSTE_02177"/>
<dbReference type="AlphaFoldDB" id="B6GDJ6"/>
<accession>B6GDJ6</accession>
<keyword evidence="1" id="KW-0812">Transmembrane</keyword>
<name>B6GDJ6_9ACTN</name>
<dbReference type="RefSeq" id="WP_006721805.1">
    <property type="nucleotide sequence ID" value="NZ_CP085935.1"/>
</dbReference>
<protein>
    <recommendedName>
        <fullName evidence="4">Lipoprotein</fullName>
    </recommendedName>
</protein>
<comment type="caution">
    <text evidence="2">The sequence shown here is derived from an EMBL/GenBank/DDBJ whole genome shotgun (WGS) entry which is preliminary data.</text>
</comment>
<proteinExistence type="predicted"/>
<evidence type="ECO:0000313" key="2">
    <source>
        <dbReference type="EMBL" id="EEA89635.1"/>
    </source>
</evidence>
<evidence type="ECO:0008006" key="4">
    <source>
        <dbReference type="Google" id="ProtNLM"/>
    </source>
</evidence>
<keyword evidence="3" id="KW-1185">Reference proteome</keyword>